<reference evidence="4 5" key="2">
    <citation type="submission" date="2024-07" db="EMBL/GenBank/DDBJ databases">
        <authorList>
            <person name="Akdeniz Z."/>
        </authorList>
    </citation>
    <scope>NUCLEOTIDE SEQUENCE [LARGE SCALE GENOMIC DNA]</scope>
</reference>
<accession>A0AA86UDV8</accession>
<reference evidence="3" key="1">
    <citation type="submission" date="2023-06" db="EMBL/GenBank/DDBJ databases">
        <authorList>
            <person name="Kurt Z."/>
        </authorList>
    </citation>
    <scope>NUCLEOTIDE SEQUENCE</scope>
</reference>
<organism evidence="3">
    <name type="scientific">Hexamita inflata</name>
    <dbReference type="NCBI Taxonomy" id="28002"/>
    <lineage>
        <taxon>Eukaryota</taxon>
        <taxon>Metamonada</taxon>
        <taxon>Diplomonadida</taxon>
        <taxon>Hexamitidae</taxon>
        <taxon>Hexamitinae</taxon>
        <taxon>Hexamita</taxon>
    </lineage>
</organism>
<evidence type="ECO:0000256" key="1">
    <source>
        <dbReference type="SAM" id="Coils"/>
    </source>
</evidence>
<protein>
    <submittedName>
        <fullName evidence="3">Uncharacterized protein</fullName>
    </submittedName>
</protein>
<dbReference type="EMBL" id="CATOUU010000825">
    <property type="protein sequence ID" value="CAI9951819.1"/>
    <property type="molecule type" value="Genomic_DNA"/>
</dbReference>
<name>A0AA86UDV8_9EUKA</name>
<sequence length="539" mass="63480">MSELRTSTDLNTPASGSQLQSMTKMKSLKQLAQVERGRTKNKDNAEKKIVTIADVENELNQLKTTINHIQKISVVVRQDDHIKIDQLNKDALLKLINPLVLENEKEAVKKANDDIHEYTSIAELNLESKTAEERVKILREHPDLLQKFMKDQAELKLKERKKYLERSFKKREELQKKQTQEIQKSHPEYKPKELVMDFVTYNAKQQSYKHQNPATKLVKQKQKAAQLDFKTQLNQLRKKENIQIKRKETIQKLSKPPPNQILPQTYLAQRKKLLGFIHLASNLANLRNISSIYSEVNLSNVKISQSTIKIQQAARMFLMRSIFVKQLEILHRIQYKAKIYLTKQHQDERLAGLKKIKLFLNQQYQRNTFLGGFNKFTTDANTLHSFLVENQQRKNARKALYLDNLIKADLNTTVELLKQQKLKEQDTSKDAKKRKKLAPDEIQITEEEIQLMRIKESQIVWQAVIEIVYNKLKFDRRDLYENQMDNKYQELAKMFYDPNIVFLEKTCYKVKQLGMEVENGQWIHEQLLIDWITNLNADE</sequence>
<evidence type="ECO:0000313" key="3">
    <source>
        <dbReference type="EMBL" id="CAI9951819.1"/>
    </source>
</evidence>
<feature type="coiled-coil region" evidence="1">
    <location>
        <begin position="45"/>
        <end position="72"/>
    </location>
</feature>
<gene>
    <name evidence="4" type="ORF">HINF_LOCUS20647</name>
    <name evidence="3" type="ORF">HINF_LOCUS39464</name>
</gene>
<keyword evidence="5" id="KW-1185">Reference proteome</keyword>
<evidence type="ECO:0000256" key="2">
    <source>
        <dbReference type="SAM" id="MobiDB-lite"/>
    </source>
</evidence>
<evidence type="ECO:0000313" key="4">
    <source>
        <dbReference type="EMBL" id="CAL6007448.1"/>
    </source>
</evidence>
<dbReference type="Proteomes" id="UP001642409">
    <property type="component" value="Unassembled WGS sequence"/>
</dbReference>
<comment type="caution">
    <text evidence="3">The sequence shown here is derived from an EMBL/GenBank/DDBJ whole genome shotgun (WGS) entry which is preliminary data.</text>
</comment>
<feature type="compositionally biased region" description="Polar residues" evidence="2">
    <location>
        <begin position="1"/>
        <end position="24"/>
    </location>
</feature>
<dbReference type="AlphaFoldDB" id="A0AA86UDV8"/>
<dbReference type="EMBL" id="CAXDID020000055">
    <property type="protein sequence ID" value="CAL6007448.1"/>
    <property type="molecule type" value="Genomic_DNA"/>
</dbReference>
<feature type="region of interest" description="Disordered" evidence="2">
    <location>
        <begin position="1"/>
        <end position="42"/>
    </location>
</feature>
<proteinExistence type="predicted"/>
<feature type="coiled-coil region" evidence="1">
    <location>
        <begin position="101"/>
        <end position="141"/>
    </location>
</feature>
<evidence type="ECO:0000313" key="5">
    <source>
        <dbReference type="Proteomes" id="UP001642409"/>
    </source>
</evidence>
<keyword evidence="1" id="KW-0175">Coiled coil</keyword>